<accession>A0AAD7B1S5</accession>
<organism evidence="1 2">
    <name type="scientific">Roridomyces roridus</name>
    <dbReference type="NCBI Taxonomy" id="1738132"/>
    <lineage>
        <taxon>Eukaryota</taxon>
        <taxon>Fungi</taxon>
        <taxon>Dikarya</taxon>
        <taxon>Basidiomycota</taxon>
        <taxon>Agaricomycotina</taxon>
        <taxon>Agaricomycetes</taxon>
        <taxon>Agaricomycetidae</taxon>
        <taxon>Agaricales</taxon>
        <taxon>Marasmiineae</taxon>
        <taxon>Mycenaceae</taxon>
        <taxon>Roridomyces</taxon>
    </lineage>
</organism>
<evidence type="ECO:0000313" key="1">
    <source>
        <dbReference type="EMBL" id="KAJ7607476.1"/>
    </source>
</evidence>
<dbReference type="Proteomes" id="UP001221142">
    <property type="component" value="Unassembled WGS sequence"/>
</dbReference>
<name>A0AAD7B1S5_9AGAR</name>
<evidence type="ECO:0000313" key="2">
    <source>
        <dbReference type="Proteomes" id="UP001221142"/>
    </source>
</evidence>
<comment type="caution">
    <text evidence="1">The sequence shown here is derived from an EMBL/GenBank/DDBJ whole genome shotgun (WGS) entry which is preliminary data.</text>
</comment>
<keyword evidence="2" id="KW-1185">Reference proteome</keyword>
<dbReference type="EMBL" id="JARKIF010000049">
    <property type="protein sequence ID" value="KAJ7607476.1"/>
    <property type="molecule type" value="Genomic_DNA"/>
</dbReference>
<dbReference type="AlphaFoldDB" id="A0AAD7B1S5"/>
<gene>
    <name evidence="1" type="ORF">FB45DRAFT_1040166</name>
</gene>
<sequence>MASKADAAATLFNFTCLSPSEPFSILQKLLWPTGDRPPGPFCMDPRVAVLGKSVGASYLLLHLLACGQPVFFVPEPQVIYYFFESGVQVSREPYESYYMGDGPTEDAVPESWVLLDVDAVQHPEWFPSFKLWVGLGVGLVYTALLDAGGKHWFTKQFVTDTRNVQPLSQEEMAALGCVSLADLFR</sequence>
<protein>
    <submittedName>
        <fullName evidence="1">Uncharacterized protein</fullName>
    </submittedName>
</protein>
<reference evidence="1" key="1">
    <citation type="submission" date="2023-03" db="EMBL/GenBank/DDBJ databases">
        <title>Massive genome expansion in bonnet fungi (Mycena s.s.) driven by repeated elements and novel gene families across ecological guilds.</title>
        <authorList>
            <consortium name="Lawrence Berkeley National Laboratory"/>
            <person name="Harder C.B."/>
            <person name="Miyauchi S."/>
            <person name="Viragh M."/>
            <person name="Kuo A."/>
            <person name="Thoen E."/>
            <person name="Andreopoulos B."/>
            <person name="Lu D."/>
            <person name="Skrede I."/>
            <person name="Drula E."/>
            <person name="Henrissat B."/>
            <person name="Morin E."/>
            <person name="Kohler A."/>
            <person name="Barry K."/>
            <person name="LaButti K."/>
            <person name="Morin E."/>
            <person name="Salamov A."/>
            <person name="Lipzen A."/>
            <person name="Mereny Z."/>
            <person name="Hegedus B."/>
            <person name="Baldrian P."/>
            <person name="Stursova M."/>
            <person name="Weitz H."/>
            <person name="Taylor A."/>
            <person name="Grigoriev I.V."/>
            <person name="Nagy L.G."/>
            <person name="Martin F."/>
            <person name="Kauserud H."/>
        </authorList>
    </citation>
    <scope>NUCLEOTIDE SEQUENCE</scope>
    <source>
        <strain evidence="1">9284</strain>
    </source>
</reference>
<proteinExistence type="predicted"/>